<evidence type="ECO:0000313" key="4">
    <source>
        <dbReference type="Proteomes" id="UP000291832"/>
    </source>
</evidence>
<name>A0A4Q7TPC7_9MICO</name>
<gene>
    <name evidence="3" type="ORF">EV139_2894</name>
</gene>
<protein>
    <submittedName>
        <fullName evidence="3">Uncharacterized protein</fullName>
    </submittedName>
</protein>
<keyword evidence="2" id="KW-1133">Transmembrane helix</keyword>
<dbReference type="EMBL" id="SHKI01000007">
    <property type="protein sequence ID" value="RZT61142.1"/>
    <property type="molecule type" value="Genomic_DNA"/>
</dbReference>
<accession>A0A4Q7TPC7</accession>
<feature type="compositionally biased region" description="Low complexity" evidence="1">
    <location>
        <begin position="93"/>
        <end position="154"/>
    </location>
</feature>
<keyword evidence="4" id="KW-1185">Reference proteome</keyword>
<proteinExistence type="predicted"/>
<keyword evidence="2" id="KW-0472">Membrane</keyword>
<feature type="transmembrane region" description="Helical" evidence="2">
    <location>
        <begin position="178"/>
        <end position="203"/>
    </location>
</feature>
<feature type="region of interest" description="Disordered" evidence="1">
    <location>
        <begin position="1"/>
        <end position="169"/>
    </location>
</feature>
<comment type="caution">
    <text evidence="3">The sequence shown here is derived from an EMBL/GenBank/DDBJ whole genome shotgun (WGS) entry which is preliminary data.</text>
</comment>
<organism evidence="3 4">
    <name type="scientific">Leucobacter luti</name>
    <dbReference type="NCBI Taxonomy" id="340320"/>
    <lineage>
        <taxon>Bacteria</taxon>
        <taxon>Bacillati</taxon>
        <taxon>Actinomycetota</taxon>
        <taxon>Actinomycetes</taxon>
        <taxon>Micrococcales</taxon>
        <taxon>Microbacteriaceae</taxon>
        <taxon>Leucobacter</taxon>
    </lineage>
</organism>
<feature type="compositionally biased region" description="Low complexity" evidence="1">
    <location>
        <begin position="28"/>
        <end position="46"/>
    </location>
</feature>
<sequence>MTGSPELPENAQPDQQGEAPAGTDPAGTDPASTDPASTAPAPDAPRYAPPIPQQVAPPEEAWPQEHPQQYQQAWPQEHSQQYQQVWPQDPSRQAPHYGQPPQYAQPQPQQQQPPQYAQPQPQQQQPQQYAQPQQQQQYAQQQYAQYPSADPAQATHPQQFSPGTPYSPAPKRGLPTGAIIGIVAGAVVLLMIVGGLFALGALFDRSVGRIAGSGSGGSSSSVSPETAAAASAAVEEYLTALAAGDATTARKLAGGSASDTMLNDDVLAESLKRAPISDISVAPAVADDMGYGSVLVATASFSLGDTPVTREFRLWDYSDSWELEDALVRVSVYGFEGLGLTFNGEAAIGGSVALFPGVYQLGVETEEFGLSTDSDLFTLVDSSDAEALYEVKPELTPEATEVFRSLVSDSVEECLALDTLLTPCGFEVSEDSLYGPVPVEGTVKRSLSVTDQALLKSVTPVASYEAPSVVSGRDMFLTAETTVQATSGNTKKPEQVETTTYALVPYVDFSDEKPVVVWE</sequence>
<dbReference type="OrthoDB" id="4792402at2"/>
<feature type="compositionally biased region" description="Polar residues" evidence="1">
    <location>
        <begin position="66"/>
        <end position="86"/>
    </location>
</feature>
<evidence type="ECO:0000256" key="2">
    <source>
        <dbReference type="SAM" id="Phobius"/>
    </source>
</evidence>
<reference evidence="3 4" key="1">
    <citation type="journal article" date="2015" name="Stand. Genomic Sci.">
        <title>Genomic Encyclopedia of Bacterial and Archaeal Type Strains, Phase III: the genomes of soil and plant-associated and newly described type strains.</title>
        <authorList>
            <person name="Whitman W.B."/>
            <person name="Woyke T."/>
            <person name="Klenk H.P."/>
            <person name="Zhou Y."/>
            <person name="Lilburn T.G."/>
            <person name="Beck B.J."/>
            <person name="De Vos P."/>
            <person name="Vandamme P."/>
            <person name="Eisen J.A."/>
            <person name="Garrity G."/>
            <person name="Hugenholtz P."/>
            <person name="Kyrpides N.C."/>
        </authorList>
    </citation>
    <scope>NUCLEOTIDE SEQUENCE [LARGE SCALE GENOMIC DNA]</scope>
    <source>
        <strain evidence="3 4">RF6</strain>
    </source>
</reference>
<evidence type="ECO:0000313" key="3">
    <source>
        <dbReference type="EMBL" id="RZT61142.1"/>
    </source>
</evidence>
<dbReference type="AlphaFoldDB" id="A0A4Q7TPC7"/>
<dbReference type="Proteomes" id="UP000291832">
    <property type="component" value="Unassembled WGS sequence"/>
</dbReference>
<dbReference type="RefSeq" id="WP_130455308.1">
    <property type="nucleotide sequence ID" value="NZ_QYAG01000003.1"/>
</dbReference>
<keyword evidence="2" id="KW-0812">Transmembrane</keyword>
<evidence type="ECO:0000256" key="1">
    <source>
        <dbReference type="SAM" id="MobiDB-lite"/>
    </source>
</evidence>
<feature type="compositionally biased region" description="Polar residues" evidence="1">
    <location>
        <begin position="155"/>
        <end position="164"/>
    </location>
</feature>